<dbReference type="GO" id="GO:0031175">
    <property type="term" value="P:neuron projection development"/>
    <property type="evidence" value="ECO:0007669"/>
    <property type="project" value="TreeGrafter"/>
</dbReference>
<dbReference type="Gene3D" id="1.10.225.10">
    <property type="entry name" value="Saposin-like"/>
    <property type="match status" value="1"/>
</dbReference>
<dbReference type="Gene3D" id="1.10.720.30">
    <property type="entry name" value="SAP domain"/>
    <property type="match status" value="1"/>
</dbReference>
<keyword evidence="6" id="KW-1015">Disulfide bond</keyword>
<dbReference type="RefSeq" id="XP_038067459.1">
    <property type="nucleotide sequence ID" value="XM_038211531.1"/>
</dbReference>
<keyword evidence="5 8" id="KW-0732">Signal</keyword>
<dbReference type="Proteomes" id="UP000887568">
    <property type="component" value="Unplaced"/>
</dbReference>
<comment type="similarity">
    <text evidence="2">Belongs to the ARMET family.</text>
</comment>
<dbReference type="InterPro" id="IPR045332">
    <property type="entry name" value="ARMET_N"/>
</dbReference>
<dbReference type="GO" id="GO:0005615">
    <property type="term" value="C:extracellular space"/>
    <property type="evidence" value="ECO:0007669"/>
    <property type="project" value="TreeGrafter"/>
</dbReference>
<evidence type="ECO:0000256" key="3">
    <source>
        <dbReference type="ARBA" id="ARBA00014267"/>
    </source>
</evidence>
<feature type="domain" description="ARMET C-terminal" evidence="9">
    <location>
        <begin position="134"/>
        <end position="176"/>
    </location>
</feature>
<evidence type="ECO:0000256" key="6">
    <source>
        <dbReference type="ARBA" id="ARBA00023157"/>
    </source>
</evidence>
<dbReference type="InterPro" id="IPR036361">
    <property type="entry name" value="SAP_dom_sf"/>
</dbReference>
<feature type="domain" description="ARMET N-terminal" evidence="10">
    <location>
        <begin position="34"/>
        <end position="130"/>
    </location>
</feature>
<name>A0A914AVE2_PATMI</name>
<evidence type="ECO:0000256" key="2">
    <source>
        <dbReference type="ARBA" id="ARBA00005617"/>
    </source>
</evidence>
<protein>
    <recommendedName>
        <fullName evidence="3">Mesencephalic astrocyte-derived neurotrophic factor homolog</fullName>
    </recommendedName>
    <alternativeName>
        <fullName evidence="7">MANF/CDNF-like protein</fullName>
    </alternativeName>
</protein>
<evidence type="ECO:0000256" key="4">
    <source>
        <dbReference type="ARBA" id="ARBA00022525"/>
    </source>
</evidence>
<dbReference type="EnsemblMetazoa" id="XM_038211531.1">
    <property type="protein sequence ID" value="XP_038067459.1"/>
    <property type="gene ID" value="LOC119737301"/>
</dbReference>
<dbReference type="AlphaFoldDB" id="A0A914AVE2"/>
<dbReference type="GO" id="GO:0071542">
    <property type="term" value="P:dopaminergic neuron differentiation"/>
    <property type="evidence" value="ECO:0007669"/>
    <property type="project" value="TreeGrafter"/>
</dbReference>
<evidence type="ECO:0000256" key="8">
    <source>
        <dbReference type="SAM" id="SignalP"/>
    </source>
</evidence>
<evidence type="ECO:0000256" key="1">
    <source>
        <dbReference type="ARBA" id="ARBA00004613"/>
    </source>
</evidence>
<dbReference type="FunFam" id="1.10.720.30:FF:000003">
    <property type="entry name" value="Mesencephalic astrocyte-derived neurotrophic factor"/>
    <property type="match status" value="1"/>
</dbReference>
<dbReference type="InterPro" id="IPR045333">
    <property type="entry name" value="ARMET-like"/>
</dbReference>
<evidence type="ECO:0000259" key="10">
    <source>
        <dbReference type="Pfam" id="PF20145"/>
    </source>
</evidence>
<evidence type="ECO:0000256" key="5">
    <source>
        <dbReference type="ARBA" id="ARBA00022729"/>
    </source>
</evidence>
<sequence length="183" mass="20982">MNFQAFTMASLYLALAVCAVILFQSAEAKLKKGECEVCIETLKKIEKTITKKQRDEGREGVEKAIRKYCKSAKTKEYTFCYFIGGTADAATGSLGEVSKRLLNFVPEDKICERLNKLDSQICELEYEKQIDLDSVDLKKMKVKDLKNILSVWGEECKACTEKTDFIKRVEELKPKYYKKKTEL</sequence>
<keyword evidence="4" id="KW-0964">Secreted</keyword>
<keyword evidence="12" id="KW-1185">Reference proteome</keyword>
<accession>A0A914AVE2</accession>
<evidence type="ECO:0000256" key="7">
    <source>
        <dbReference type="ARBA" id="ARBA00032923"/>
    </source>
</evidence>
<dbReference type="PANTHER" id="PTHR12990:SF5">
    <property type="entry name" value="MESENCEPHALIC ASTROCYTE-DERIVED NEUROTROPHIC FACTOR HOMOLOG"/>
    <property type="match status" value="1"/>
</dbReference>
<feature type="signal peptide" evidence="8">
    <location>
        <begin position="1"/>
        <end position="28"/>
    </location>
</feature>
<dbReference type="GO" id="GO:0005783">
    <property type="term" value="C:endoplasmic reticulum"/>
    <property type="evidence" value="ECO:0007669"/>
    <property type="project" value="TreeGrafter"/>
</dbReference>
<dbReference type="InterPro" id="IPR019345">
    <property type="entry name" value="ARMET_C"/>
</dbReference>
<dbReference type="PANTHER" id="PTHR12990">
    <property type="entry name" value="ARMET-LIKE PROTEIN"/>
    <property type="match status" value="1"/>
</dbReference>
<reference evidence="11" key="1">
    <citation type="submission" date="2022-11" db="UniProtKB">
        <authorList>
            <consortium name="EnsemblMetazoa"/>
        </authorList>
    </citation>
    <scope>IDENTIFICATION</scope>
</reference>
<evidence type="ECO:0000313" key="11">
    <source>
        <dbReference type="EnsemblMetazoa" id="XP_038067459.1"/>
    </source>
</evidence>
<evidence type="ECO:0000313" key="12">
    <source>
        <dbReference type="Proteomes" id="UP000887568"/>
    </source>
</evidence>
<dbReference type="GeneID" id="119737301"/>
<dbReference type="OMA" id="WSMPADK"/>
<proteinExistence type="inferred from homology"/>
<dbReference type="SUPFAM" id="SSF68906">
    <property type="entry name" value="SAP domain"/>
    <property type="match status" value="1"/>
</dbReference>
<feature type="chain" id="PRO_5036834333" description="Mesencephalic astrocyte-derived neurotrophic factor homolog" evidence="8">
    <location>
        <begin position="29"/>
        <end position="183"/>
    </location>
</feature>
<dbReference type="Pfam" id="PF10208">
    <property type="entry name" value="ARMET_C"/>
    <property type="match status" value="1"/>
</dbReference>
<evidence type="ECO:0000259" key="9">
    <source>
        <dbReference type="Pfam" id="PF10208"/>
    </source>
</evidence>
<dbReference type="Pfam" id="PF20145">
    <property type="entry name" value="ARMET_N"/>
    <property type="match status" value="1"/>
</dbReference>
<comment type="subcellular location">
    <subcellularLocation>
        <location evidence="1">Secreted</location>
    </subcellularLocation>
</comment>
<organism evidence="11 12">
    <name type="scientific">Patiria miniata</name>
    <name type="common">Bat star</name>
    <name type="synonym">Asterina miniata</name>
    <dbReference type="NCBI Taxonomy" id="46514"/>
    <lineage>
        <taxon>Eukaryota</taxon>
        <taxon>Metazoa</taxon>
        <taxon>Echinodermata</taxon>
        <taxon>Eleutherozoa</taxon>
        <taxon>Asterozoa</taxon>
        <taxon>Asteroidea</taxon>
        <taxon>Valvatacea</taxon>
        <taxon>Valvatida</taxon>
        <taxon>Asterinidae</taxon>
        <taxon>Patiria</taxon>
    </lineage>
</organism>
<dbReference type="OrthoDB" id="5597848at2759"/>